<dbReference type="GO" id="GO:0006465">
    <property type="term" value="P:signal peptide processing"/>
    <property type="evidence" value="ECO:0007669"/>
    <property type="project" value="InterPro"/>
</dbReference>
<keyword evidence="3" id="KW-0472">Membrane</keyword>
<name>A0A0M0J4Z9_9EUKA</name>
<feature type="active site" evidence="2">
    <location>
        <position position="381"/>
    </location>
</feature>
<reference evidence="6" key="1">
    <citation type="journal article" date="2015" name="PLoS Genet.">
        <title>Genome Sequence and Transcriptome Analyses of Chrysochromulina tobin: Metabolic Tools for Enhanced Algal Fitness in the Prominent Order Prymnesiales (Haptophyceae).</title>
        <authorList>
            <person name="Hovde B.T."/>
            <person name="Deodato C.R."/>
            <person name="Hunsperger H.M."/>
            <person name="Ryken S.A."/>
            <person name="Yost W."/>
            <person name="Jha R.K."/>
            <person name="Patterson J."/>
            <person name="Monnat R.J. Jr."/>
            <person name="Barlow S.B."/>
            <person name="Starkenburg S.R."/>
            <person name="Cattolico R.A."/>
        </authorList>
    </citation>
    <scope>NUCLEOTIDE SEQUENCE</scope>
    <source>
        <strain evidence="6">CCMP291</strain>
    </source>
</reference>
<evidence type="ECO:0000259" key="4">
    <source>
        <dbReference type="Pfam" id="PF10502"/>
    </source>
</evidence>
<feature type="active site" evidence="2">
    <location>
        <position position="324"/>
    </location>
</feature>
<keyword evidence="3" id="KW-1133">Transmembrane helix</keyword>
<keyword evidence="3" id="KW-0812">Transmembrane</keyword>
<dbReference type="PRINTS" id="PR00727">
    <property type="entry name" value="LEADERPTASE"/>
</dbReference>
<organism evidence="5 6">
    <name type="scientific">Chrysochromulina tobinii</name>
    <dbReference type="NCBI Taxonomy" id="1460289"/>
    <lineage>
        <taxon>Eukaryota</taxon>
        <taxon>Haptista</taxon>
        <taxon>Haptophyta</taxon>
        <taxon>Prymnesiophyceae</taxon>
        <taxon>Prymnesiales</taxon>
        <taxon>Chrysochromulinaceae</taxon>
        <taxon>Chrysochromulina</taxon>
    </lineage>
</organism>
<dbReference type="GO" id="GO:0016020">
    <property type="term" value="C:membrane"/>
    <property type="evidence" value="ECO:0007669"/>
    <property type="project" value="InterPro"/>
</dbReference>
<evidence type="ECO:0000256" key="3">
    <source>
        <dbReference type="SAM" id="Phobius"/>
    </source>
</evidence>
<dbReference type="InterPro" id="IPR036286">
    <property type="entry name" value="LexA/Signal_pep-like_sf"/>
</dbReference>
<accession>A0A0M0J4Z9</accession>
<dbReference type="GO" id="GO:0004252">
    <property type="term" value="F:serine-type endopeptidase activity"/>
    <property type="evidence" value="ECO:0007669"/>
    <property type="project" value="InterPro"/>
</dbReference>
<dbReference type="Pfam" id="PF10502">
    <property type="entry name" value="Peptidase_S26"/>
    <property type="match status" value="1"/>
</dbReference>
<dbReference type="Gene3D" id="2.10.109.10">
    <property type="entry name" value="Umud Fragment, subunit A"/>
    <property type="match status" value="1"/>
</dbReference>
<dbReference type="SUPFAM" id="SSF51306">
    <property type="entry name" value="LexA/Signal peptidase"/>
    <property type="match status" value="1"/>
</dbReference>
<dbReference type="PANTHER" id="PTHR43390:SF1">
    <property type="entry name" value="CHLOROPLAST PROCESSING PEPTIDASE"/>
    <property type="match status" value="1"/>
</dbReference>
<dbReference type="OrthoDB" id="42172at2759"/>
<evidence type="ECO:0000313" key="6">
    <source>
        <dbReference type="Proteomes" id="UP000037460"/>
    </source>
</evidence>
<sequence length="413" mass="44310">MYPFGGNADPYFAGRVGVYLKLLQPADSGKIEVDASFSLTLRTLPTAAAGQTEHDASTQRGICFRCGMTFCDAAEAGNSVGRCEDWGAHVYPSDLLLRELEVIEGVEAMVDVELEAWDSRPSRLGASLLALYDQVQRLPLRRLRTGEVVVALSSSDSTGGFRSIDGSEYRVMRLVSADGSACFDSTRAATAFLLPTNSKAREGGTFATNEASMMRVFYEVEGDQMTARDAAAILRESSDGLFVGIEPSHDAAAGSIEWPIAVPISQLPPLASRLGLRALPTRLRYALRTRARGLLLFLLIGASPLWVGFIASQFVSAFAIPSRSMEATLQVGDVVLAEKLSSRLGLPFEVNDLVLFSPPPELQSLVTSAGGKLGSRDLFIKRVAAVAGDTVALDPFTGDVLHLCSWRLPGTID</sequence>
<dbReference type="InterPro" id="IPR000223">
    <property type="entry name" value="Pept_S26A_signal_pept_1"/>
</dbReference>
<evidence type="ECO:0000313" key="5">
    <source>
        <dbReference type="EMBL" id="KOO21545.1"/>
    </source>
</evidence>
<dbReference type="EMBL" id="JWZX01003353">
    <property type="protein sequence ID" value="KOO21545.1"/>
    <property type="molecule type" value="Genomic_DNA"/>
</dbReference>
<gene>
    <name evidence="5" type="ORF">Ctob_008378</name>
</gene>
<dbReference type="InterPro" id="IPR019533">
    <property type="entry name" value="Peptidase_S26"/>
</dbReference>
<evidence type="ECO:0000256" key="2">
    <source>
        <dbReference type="PIRSR" id="PIRSR600223-1"/>
    </source>
</evidence>
<evidence type="ECO:0000256" key="1">
    <source>
        <dbReference type="ARBA" id="ARBA00009370"/>
    </source>
</evidence>
<dbReference type="AlphaFoldDB" id="A0A0M0J4Z9"/>
<feature type="domain" description="Peptidase S26" evidence="4">
    <location>
        <begin position="304"/>
        <end position="393"/>
    </location>
</feature>
<proteinExistence type="inferred from homology"/>
<dbReference type="CDD" id="cd06530">
    <property type="entry name" value="S26_SPase_I"/>
    <property type="match status" value="1"/>
</dbReference>
<protein>
    <submittedName>
        <fullName evidence="5">Signal peptidase i</fullName>
    </submittedName>
</protein>
<keyword evidence="6" id="KW-1185">Reference proteome</keyword>
<feature type="transmembrane region" description="Helical" evidence="3">
    <location>
        <begin position="294"/>
        <end position="320"/>
    </location>
</feature>
<comment type="caution">
    <text evidence="5">The sequence shown here is derived from an EMBL/GenBank/DDBJ whole genome shotgun (WGS) entry which is preliminary data.</text>
</comment>
<dbReference type="PANTHER" id="PTHR43390">
    <property type="entry name" value="SIGNAL PEPTIDASE I"/>
    <property type="match status" value="1"/>
</dbReference>
<dbReference type="Proteomes" id="UP000037460">
    <property type="component" value="Unassembled WGS sequence"/>
</dbReference>
<comment type="similarity">
    <text evidence="1">Belongs to the peptidase S26 family.</text>
</comment>